<accession>A0A1R0KT85</accession>
<dbReference type="Proteomes" id="UP000187486">
    <property type="component" value="Unassembled WGS sequence"/>
</dbReference>
<dbReference type="EMBL" id="MQUQ01000009">
    <property type="protein sequence ID" value="OLZ51144.1"/>
    <property type="molecule type" value="Genomic_DNA"/>
</dbReference>
<name>A0A1R0KT85_9PSEU</name>
<dbReference type="OrthoDB" id="3623664at2"/>
<gene>
    <name evidence="1" type="ORF">BS329_18050</name>
</gene>
<dbReference type="STRING" id="76021.BS329_18050"/>
<sequence length="105" mass="11231">MADIEFVPDHRGLAQLLRGTEVHGLIMDRARGGAQFAETIAPRRTGEYAAGIQAEDGGLGGRRLDRPVGLIVATAPHSAAVEWGNDHQNHPHHVLARTIDIVEAG</sequence>
<dbReference type="RefSeq" id="WP_076162259.1">
    <property type="nucleotide sequence ID" value="NZ_JBEZVB010000035.1"/>
</dbReference>
<protein>
    <recommendedName>
        <fullName evidence="3">HK97 gp10 family phage protein</fullName>
    </recommendedName>
</protein>
<keyword evidence="2" id="KW-1185">Reference proteome</keyword>
<evidence type="ECO:0000313" key="1">
    <source>
        <dbReference type="EMBL" id="OLZ51144.1"/>
    </source>
</evidence>
<evidence type="ECO:0000313" key="2">
    <source>
        <dbReference type="Proteomes" id="UP000187486"/>
    </source>
</evidence>
<dbReference type="AlphaFoldDB" id="A0A1R0KT85"/>
<evidence type="ECO:0008006" key="3">
    <source>
        <dbReference type="Google" id="ProtNLM"/>
    </source>
</evidence>
<proteinExistence type="predicted"/>
<reference evidence="1 2" key="1">
    <citation type="submission" date="2016-01" db="EMBL/GenBank/DDBJ databases">
        <title>Amycolatopsis coloradensis genome sequencing and assembly.</title>
        <authorList>
            <person name="Mayilraj S."/>
        </authorList>
    </citation>
    <scope>NUCLEOTIDE SEQUENCE [LARGE SCALE GENOMIC DNA]</scope>
    <source>
        <strain evidence="1 2">DSM 44225</strain>
    </source>
</reference>
<comment type="caution">
    <text evidence="1">The sequence shown here is derived from an EMBL/GenBank/DDBJ whole genome shotgun (WGS) entry which is preliminary data.</text>
</comment>
<organism evidence="1 2">
    <name type="scientific">Amycolatopsis coloradensis</name>
    <dbReference type="NCBI Taxonomy" id="76021"/>
    <lineage>
        <taxon>Bacteria</taxon>
        <taxon>Bacillati</taxon>
        <taxon>Actinomycetota</taxon>
        <taxon>Actinomycetes</taxon>
        <taxon>Pseudonocardiales</taxon>
        <taxon>Pseudonocardiaceae</taxon>
        <taxon>Amycolatopsis</taxon>
    </lineage>
</organism>